<dbReference type="InterPro" id="IPR003439">
    <property type="entry name" value="ABC_transporter-like_ATP-bd"/>
</dbReference>
<organism evidence="8 9">
    <name type="scientific">Brevibacterium casei</name>
    <dbReference type="NCBI Taxonomy" id="33889"/>
    <lineage>
        <taxon>Bacteria</taxon>
        <taxon>Bacillati</taxon>
        <taxon>Actinomycetota</taxon>
        <taxon>Actinomycetes</taxon>
        <taxon>Micrococcales</taxon>
        <taxon>Brevibacteriaceae</taxon>
        <taxon>Brevibacterium</taxon>
    </lineage>
</organism>
<keyword evidence="8" id="KW-0378">Hydrolase</keyword>
<keyword evidence="4" id="KW-0547">Nucleotide-binding</keyword>
<dbReference type="Pfam" id="PF00005">
    <property type="entry name" value="ABC_tran"/>
    <property type="match status" value="1"/>
</dbReference>
<dbReference type="SMART" id="SM00382">
    <property type="entry name" value="AAA"/>
    <property type="match status" value="1"/>
</dbReference>
<dbReference type="CDD" id="cd03230">
    <property type="entry name" value="ABC_DR_subfamily_A"/>
    <property type="match status" value="1"/>
</dbReference>
<evidence type="ECO:0000256" key="2">
    <source>
        <dbReference type="ARBA" id="ARBA00005417"/>
    </source>
</evidence>
<comment type="subcellular location">
    <subcellularLocation>
        <location evidence="1">Cell membrane</location>
        <topology evidence="1">Peripheral membrane protein</topology>
    </subcellularLocation>
</comment>
<protein>
    <submittedName>
        <fullName evidence="8">Lipopolysaccharide export system ATP-binding protein LptB</fullName>
        <ecNumber evidence="8">3.6.3.-</ecNumber>
    </submittedName>
</protein>
<sequence>MSATDTANVSGIVAGYGDTEVLGPVDLSLRPGVTALLGRNGSGKTTLMRTLCGIIPALSGTCTVLGSTVADGAAVRSSVGYLGHESALASALTVEENLRFWENITSTYPDATVVPAEELVERFDLADLLDKKVSSLSRGQRQRVDLARLAMTDPEFIVLDEPLTGLDPVYAAQTRALLSEWGETRTVLYSTHSVPEALELARHFLIVQGRDLIELDCDHEAVTETTILDVLEAHA</sequence>
<dbReference type="EMBL" id="CAACXN010000015">
    <property type="protein sequence ID" value="VEW14252.1"/>
    <property type="molecule type" value="Genomic_DNA"/>
</dbReference>
<evidence type="ECO:0000256" key="1">
    <source>
        <dbReference type="ARBA" id="ARBA00004202"/>
    </source>
</evidence>
<keyword evidence="3" id="KW-0813">Transport</keyword>
<dbReference type="PANTHER" id="PTHR42711">
    <property type="entry name" value="ABC TRANSPORTER ATP-BINDING PROTEIN"/>
    <property type="match status" value="1"/>
</dbReference>
<dbReference type="RefSeq" id="WP_190247101.1">
    <property type="nucleotide sequence ID" value="NZ_CAACXN010000015.1"/>
</dbReference>
<reference evidence="8 9" key="1">
    <citation type="submission" date="2019-02" db="EMBL/GenBank/DDBJ databases">
        <authorList>
            <consortium name="Pathogen Informatics"/>
        </authorList>
    </citation>
    <scope>NUCLEOTIDE SEQUENCE [LARGE SCALE GENOMIC DNA]</scope>
    <source>
        <strain evidence="8 9">3012STDY7078520</strain>
    </source>
</reference>
<keyword evidence="6" id="KW-0046">Antibiotic resistance</keyword>
<evidence type="ECO:0000313" key="9">
    <source>
        <dbReference type="Proteomes" id="UP000386281"/>
    </source>
</evidence>
<name>A0A449D9L4_9MICO</name>
<evidence type="ECO:0000256" key="5">
    <source>
        <dbReference type="ARBA" id="ARBA00022840"/>
    </source>
</evidence>
<dbReference type="InterPro" id="IPR027417">
    <property type="entry name" value="P-loop_NTPase"/>
</dbReference>
<dbReference type="InterPro" id="IPR050763">
    <property type="entry name" value="ABC_transporter_ATP-binding"/>
</dbReference>
<dbReference type="GO" id="GO:0005524">
    <property type="term" value="F:ATP binding"/>
    <property type="evidence" value="ECO:0007669"/>
    <property type="project" value="UniProtKB-KW"/>
</dbReference>
<dbReference type="EC" id="3.6.3.-" evidence="8"/>
<dbReference type="SUPFAM" id="SSF52540">
    <property type="entry name" value="P-loop containing nucleoside triphosphate hydrolases"/>
    <property type="match status" value="1"/>
</dbReference>
<dbReference type="Gene3D" id="3.40.50.300">
    <property type="entry name" value="P-loop containing nucleotide triphosphate hydrolases"/>
    <property type="match status" value="1"/>
</dbReference>
<feature type="domain" description="ABC transporter" evidence="7">
    <location>
        <begin position="4"/>
        <end position="234"/>
    </location>
</feature>
<dbReference type="GO" id="GO:0005886">
    <property type="term" value="C:plasma membrane"/>
    <property type="evidence" value="ECO:0007669"/>
    <property type="project" value="UniProtKB-SubCell"/>
</dbReference>
<dbReference type="GO" id="GO:0046677">
    <property type="term" value="P:response to antibiotic"/>
    <property type="evidence" value="ECO:0007669"/>
    <property type="project" value="UniProtKB-KW"/>
</dbReference>
<evidence type="ECO:0000256" key="3">
    <source>
        <dbReference type="ARBA" id="ARBA00022448"/>
    </source>
</evidence>
<dbReference type="InterPro" id="IPR003593">
    <property type="entry name" value="AAA+_ATPase"/>
</dbReference>
<evidence type="ECO:0000256" key="4">
    <source>
        <dbReference type="ARBA" id="ARBA00022741"/>
    </source>
</evidence>
<dbReference type="Proteomes" id="UP000386281">
    <property type="component" value="Unassembled WGS sequence"/>
</dbReference>
<gene>
    <name evidence="8" type="primary">lptB_1</name>
    <name evidence="8" type="ORF">NCTC12391_02398</name>
</gene>
<proteinExistence type="inferred from homology"/>
<dbReference type="PANTHER" id="PTHR42711:SF5">
    <property type="entry name" value="ABC TRANSPORTER ATP-BINDING PROTEIN NATA"/>
    <property type="match status" value="1"/>
</dbReference>
<keyword evidence="5 8" id="KW-0067">ATP-binding</keyword>
<dbReference type="PROSITE" id="PS50893">
    <property type="entry name" value="ABC_TRANSPORTER_2"/>
    <property type="match status" value="1"/>
</dbReference>
<dbReference type="GO" id="GO:0016887">
    <property type="term" value="F:ATP hydrolysis activity"/>
    <property type="evidence" value="ECO:0007669"/>
    <property type="project" value="InterPro"/>
</dbReference>
<accession>A0A449D9L4</accession>
<evidence type="ECO:0000313" key="8">
    <source>
        <dbReference type="EMBL" id="VEW14252.1"/>
    </source>
</evidence>
<evidence type="ECO:0000256" key="6">
    <source>
        <dbReference type="ARBA" id="ARBA00023251"/>
    </source>
</evidence>
<evidence type="ECO:0000259" key="7">
    <source>
        <dbReference type="PROSITE" id="PS50893"/>
    </source>
</evidence>
<dbReference type="AlphaFoldDB" id="A0A449D9L4"/>
<comment type="similarity">
    <text evidence="2">Belongs to the ABC transporter superfamily.</text>
</comment>